<protein>
    <recommendedName>
        <fullName evidence="4">Secreted protein</fullName>
    </recommendedName>
</protein>
<sequence>MRLTLLILLTRTIQPVAIRTVFRNVCLDALTDNLSILFKLNNDNTGGRRAHSHILLRTLNISKLTSVRTRRHTILTTVRIATGRAVLVKSKKTNFRALGSQTESQLHEYKASLTRSL</sequence>
<proteinExistence type="predicted"/>
<evidence type="ECO:0000313" key="2">
    <source>
        <dbReference type="EMBL" id="VVD01838.1"/>
    </source>
</evidence>
<evidence type="ECO:0000313" key="3">
    <source>
        <dbReference type="Proteomes" id="UP000324832"/>
    </source>
</evidence>
<feature type="chain" id="PRO_5022831190" description="Secreted protein" evidence="1">
    <location>
        <begin position="19"/>
        <end position="117"/>
    </location>
</feature>
<evidence type="ECO:0000256" key="1">
    <source>
        <dbReference type="SAM" id="SignalP"/>
    </source>
</evidence>
<name>A0A5E4QXY4_9NEOP</name>
<keyword evidence="3" id="KW-1185">Reference proteome</keyword>
<dbReference type="Proteomes" id="UP000324832">
    <property type="component" value="Unassembled WGS sequence"/>
</dbReference>
<organism evidence="2 3">
    <name type="scientific">Leptidea sinapis</name>
    <dbReference type="NCBI Taxonomy" id="189913"/>
    <lineage>
        <taxon>Eukaryota</taxon>
        <taxon>Metazoa</taxon>
        <taxon>Ecdysozoa</taxon>
        <taxon>Arthropoda</taxon>
        <taxon>Hexapoda</taxon>
        <taxon>Insecta</taxon>
        <taxon>Pterygota</taxon>
        <taxon>Neoptera</taxon>
        <taxon>Endopterygota</taxon>
        <taxon>Lepidoptera</taxon>
        <taxon>Glossata</taxon>
        <taxon>Ditrysia</taxon>
        <taxon>Papilionoidea</taxon>
        <taxon>Pieridae</taxon>
        <taxon>Dismorphiinae</taxon>
        <taxon>Leptidea</taxon>
    </lineage>
</organism>
<gene>
    <name evidence="2" type="ORF">LSINAPIS_LOCUS12166</name>
</gene>
<reference evidence="2 3" key="1">
    <citation type="submission" date="2017-07" db="EMBL/GenBank/DDBJ databases">
        <authorList>
            <person name="Talla V."/>
            <person name="Backstrom N."/>
        </authorList>
    </citation>
    <scope>NUCLEOTIDE SEQUENCE [LARGE SCALE GENOMIC DNA]</scope>
</reference>
<keyword evidence="1" id="KW-0732">Signal</keyword>
<dbReference type="AlphaFoldDB" id="A0A5E4QXY4"/>
<accession>A0A5E4QXY4</accession>
<evidence type="ECO:0008006" key="4">
    <source>
        <dbReference type="Google" id="ProtNLM"/>
    </source>
</evidence>
<feature type="signal peptide" evidence="1">
    <location>
        <begin position="1"/>
        <end position="18"/>
    </location>
</feature>
<dbReference type="EMBL" id="FZQP02005555">
    <property type="protein sequence ID" value="VVD01838.1"/>
    <property type="molecule type" value="Genomic_DNA"/>
</dbReference>